<evidence type="ECO:0000313" key="29">
    <source>
        <dbReference type="EMBL" id="TGD72448.1"/>
    </source>
</evidence>
<dbReference type="GO" id="GO:0008360">
    <property type="term" value="P:regulation of cell shape"/>
    <property type="evidence" value="ECO:0007669"/>
    <property type="project" value="UniProtKB-UniRule"/>
</dbReference>
<evidence type="ECO:0000256" key="14">
    <source>
        <dbReference type="ARBA" id="ARBA00022984"/>
    </source>
</evidence>
<evidence type="ECO:0000256" key="20">
    <source>
        <dbReference type="ARBA" id="ARBA00034000"/>
    </source>
</evidence>
<dbReference type="InterPro" id="IPR028166">
    <property type="entry name" value="UB2H"/>
</dbReference>
<dbReference type="InterPro" id="IPR050396">
    <property type="entry name" value="Glycosyltr_51/Transpeptidase"/>
</dbReference>
<evidence type="ECO:0000256" key="12">
    <source>
        <dbReference type="ARBA" id="ARBA00022801"/>
    </source>
</evidence>
<keyword evidence="12" id="KW-0378">Hydrolase</keyword>
<evidence type="ECO:0000256" key="11">
    <source>
        <dbReference type="ARBA" id="ARBA00022679"/>
    </source>
</evidence>
<dbReference type="Pfam" id="PF14814">
    <property type="entry name" value="UB2H"/>
    <property type="match status" value="1"/>
</dbReference>
<comment type="similarity">
    <text evidence="5 23">In the N-terminal section; belongs to the glycosyltransferase 51 family.</text>
</comment>
<evidence type="ECO:0000256" key="18">
    <source>
        <dbReference type="ARBA" id="ARBA00023316"/>
    </source>
</evidence>
<dbReference type="GO" id="GO:0008955">
    <property type="term" value="F:peptidoglycan glycosyltransferase activity"/>
    <property type="evidence" value="ECO:0007669"/>
    <property type="project" value="UniProtKB-UniRule"/>
</dbReference>
<dbReference type="InterPro" id="IPR023346">
    <property type="entry name" value="Lysozyme-like_dom_sf"/>
</dbReference>
<dbReference type="NCBIfam" id="TIGR02071">
    <property type="entry name" value="PBP_1b"/>
    <property type="match status" value="1"/>
</dbReference>
<dbReference type="Gene3D" id="3.30.2060.10">
    <property type="entry name" value="Penicillin-binding protein 1b domain"/>
    <property type="match status" value="1"/>
</dbReference>
<keyword evidence="18 23" id="KW-0961">Cell wall biogenesis/degradation</keyword>
<evidence type="ECO:0000256" key="25">
    <source>
        <dbReference type="SAM" id="Phobius"/>
    </source>
</evidence>
<evidence type="ECO:0000256" key="2">
    <source>
        <dbReference type="ARBA" id="ARBA00004236"/>
    </source>
</evidence>
<dbReference type="GO" id="GO:0009274">
    <property type="term" value="C:peptidoglycan-based cell wall"/>
    <property type="evidence" value="ECO:0007669"/>
    <property type="project" value="UniProtKB-UniRule"/>
</dbReference>
<feature type="domain" description="Glycosyl transferase family 51" evidence="27">
    <location>
        <begin position="146"/>
        <end position="317"/>
    </location>
</feature>
<comment type="similarity">
    <text evidence="4 23">In the C-terminal section; belongs to the transpeptidase family.</text>
</comment>
<keyword evidence="15 25" id="KW-0472">Membrane</keyword>
<feature type="domain" description="Bifunctional transglycosylase second" evidence="28">
    <location>
        <begin position="52"/>
        <end position="134"/>
    </location>
</feature>
<dbReference type="InterPro" id="IPR036950">
    <property type="entry name" value="PBP_transglycosylase"/>
</dbReference>
<keyword evidence="13 23" id="KW-0133">Cell shape</keyword>
<evidence type="ECO:0000256" key="16">
    <source>
        <dbReference type="ARBA" id="ARBA00023251"/>
    </source>
</evidence>
<evidence type="ECO:0000256" key="6">
    <source>
        <dbReference type="ARBA" id="ARBA00018637"/>
    </source>
</evidence>
<evidence type="ECO:0000256" key="17">
    <source>
        <dbReference type="ARBA" id="ARBA00023268"/>
    </source>
</evidence>
<dbReference type="AlphaFoldDB" id="A0A4Z0LZA3"/>
<evidence type="ECO:0000256" key="5">
    <source>
        <dbReference type="ARBA" id="ARBA00007739"/>
    </source>
</evidence>
<evidence type="ECO:0000256" key="21">
    <source>
        <dbReference type="ARBA" id="ARBA00049902"/>
    </source>
</evidence>
<evidence type="ECO:0000256" key="4">
    <source>
        <dbReference type="ARBA" id="ARBA00007090"/>
    </source>
</evidence>
<dbReference type="Pfam" id="PF00912">
    <property type="entry name" value="Transgly"/>
    <property type="match status" value="1"/>
</dbReference>
<dbReference type="GO" id="GO:0006508">
    <property type="term" value="P:proteolysis"/>
    <property type="evidence" value="ECO:0007669"/>
    <property type="project" value="UniProtKB-KW"/>
</dbReference>
<name>A0A4Z0LZA3_9GAMM</name>
<dbReference type="GO" id="GO:0030288">
    <property type="term" value="C:outer membrane-bounded periplasmic space"/>
    <property type="evidence" value="ECO:0007669"/>
    <property type="project" value="TreeGrafter"/>
</dbReference>
<feature type="active site" description="Acyl-ester intermediate; for transpeptidase activity" evidence="24">
    <location>
        <position position="444"/>
    </location>
</feature>
<evidence type="ECO:0000313" key="30">
    <source>
        <dbReference type="Proteomes" id="UP000298050"/>
    </source>
</evidence>
<dbReference type="GO" id="GO:0009002">
    <property type="term" value="F:serine-type D-Ala-D-Ala carboxypeptidase activity"/>
    <property type="evidence" value="ECO:0007669"/>
    <property type="project" value="UniProtKB-EC"/>
</dbReference>
<evidence type="ECO:0000256" key="23">
    <source>
        <dbReference type="PIRNR" id="PIRNR002799"/>
    </source>
</evidence>
<evidence type="ECO:0000256" key="15">
    <source>
        <dbReference type="ARBA" id="ARBA00023136"/>
    </source>
</evidence>
<comment type="caution">
    <text evidence="29">The sequence shown here is derived from an EMBL/GenBank/DDBJ whole genome shotgun (WGS) entry which is preliminary data.</text>
</comment>
<keyword evidence="30" id="KW-1185">Reference proteome</keyword>
<evidence type="ECO:0000256" key="19">
    <source>
        <dbReference type="ARBA" id="ARBA00032454"/>
    </source>
</evidence>
<gene>
    <name evidence="29" type="primary">mrcB</name>
    <name evidence="29" type="ORF">E4634_13005</name>
</gene>
<dbReference type="GO" id="GO:0071555">
    <property type="term" value="P:cell wall organization"/>
    <property type="evidence" value="ECO:0007669"/>
    <property type="project" value="UniProtKB-UniRule"/>
</dbReference>
<evidence type="ECO:0000256" key="8">
    <source>
        <dbReference type="ARBA" id="ARBA00022645"/>
    </source>
</evidence>
<keyword evidence="11 23" id="KW-0808">Transferase</keyword>
<keyword evidence="25" id="KW-0812">Transmembrane</keyword>
<dbReference type="SUPFAM" id="SSF56601">
    <property type="entry name" value="beta-lactamase/transpeptidase-like"/>
    <property type="match status" value="1"/>
</dbReference>
<keyword evidence="25" id="KW-1133">Transmembrane helix</keyword>
<evidence type="ECO:0000259" key="28">
    <source>
        <dbReference type="Pfam" id="PF14814"/>
    </source>
</evidence>
<dbReference type="PANTHER" id="PTHR32282">
    <property type="entry name" value="BINDING PROTEIN TRANSPEPTIDASE, PUTATIVE-RELATED"/>
    <property type="match status" value="1"/>
</dbReference>
<dbReference type="GO" id="GO:0009252">
    <property type="term" value="P:peptidoglycan biosynthetic process"/>
    <property type="evidence" value="ECO:0007669"/>
    <property type="project" value="UniProtKB-UniRule"/>
</dbReference>
<dbReference type="InterPro" id="IPR001460">
    <property type="entry name" value="PCN-bd_Tpept"/>
</dbReference>
<evidence type="ECO:0000256" key="13">
    <source>
        <dbReference type="ARBA" id="ARBA00022960"/>
    </source>
</evidence>
<comment type="catalytic activity">
    <reaction evidence="20">
        <text>Preferential cleavage: (Ac)2-L-Lys-D-Ala-|-D-Ala. Also transpeptidation of peptidyl-alanyl moieties that are N-acyl substituents of D-alanine.</text>
        <dbReference type="EC" id="3.4.16.4"/>
    </reaction>
</comment>
<dbReference type="GO" id="GO:0046677">
    <property type="term" value="P:response to antibiotic"/>
    <property type="evidence" value="ECO:0007669"/>
    <property type="project" value="UniProtKB-UniRule"/>
</dbReference>
<evidence type="ECO:0000256" key="3">
    <source>
        <dbReference type="ARBA" id="ARBA00004752"/>
    </source>
</evidence>
<dbReference type="RefSeq" id="WP_135444574.1">
    <property type="nucleotide sequence ID" value="NZ_SRLE01000009.1"/>
</dbReference>
<dbReference type="SUPFAM" id="SSF53955">
    <property type="entry name" value="Lysozyme-like"/>
    <property type="match status" value="1"/>
</dbReference>
<comment type="subcellular location">
    <subcellularLocation>
        <location evidence="2">Cell membrane</location>
    </subcellularLocation>
</comment>
<protein>
    <recommendedName>
        <fullName evidence="6 22">Penicillin-binding protein 1B</fullName>
        <shortName evidence="23">PBP-1b</shortName>
        <shortName evidence="23">PBP1b</shortName>
    </recommendedName>
    <alternativeName>
        <fullName evidence="19 23">Murein polymerase</fullName>
    </alternativeName>
</protein>
<accession>A0A4Z0LZA3</accession>
<dbReference type="Proteomes" id="UP000298050">
    <property type="component" value="Unassembled WGS sequence"/>
</dbReference>
<dbReference type="Pfam" id="PF00905">
    <property type="entry name" value="Transpeptidase"/>
    <property type="match status" value="1"/>
</dbReference>
<keyword evidence="17" id="KW-0511">Multifunctional enzyme</keyword>
<dbReference type="InterPro" id="IPR001264">
    <property type="entry name" value="Glyco_trans_51"/>
</dbReference>
<keyword evidence="7" id="KW-1003">Cell membrane</keyword>
<dbReference type="Gene3D" id="1.10.3810.10">
    <property type="entry name" value="Biosynthetic peptidoglycan transglycosylase-like"/>
    <property type="match status" value="1"/>
</dbReference>
<keyword evidence="10 23" id="KW-0328">Glycosyltransferase</keyword>
<keyword evidence="8" id="KW-0121">Carboxypeptidase</keyword>
<keyword evidence="16" id="KW-0046">Antibiotic resistance</keyword>
<keyword evidence="9" id="KW-0645">Protease</keyword>
<dbReference type="EMBL" id="SRLE01000009">
    <property type="protein sequence ID" value="TGD72448.1"/>
    <property type="molecule type" value="Genomic_DNA"/>
</dbReference>
<comment type="function">
    <text evidence="1 23">Cell wall formation. Synthesis of cross-linked peptidoglycan from the lipid intermediates. The enzyme has a penicillin-insensitive transglycosylase N-terminal domain (formation of linear glycan strands) and a penicillin-sensitive transpeptidase C-terminal domain (cross-linking of the peptide subunits).</text>
</comment>
<dbReference type="GO" id="GO:0005886">
    <property type="term" value="C:plasma membrane"/>
    <property type="evidence" value="ECO:0007669"/>
    <property type="project" value="UniProtKB-SubCell"/>
</dbReference>
<dbReference type="PANTHER" id="PTHR32282:SF11">
    <property type="entry name" value="PENICILLIN-BINDING PROTEIN 1B"/>
    <property type="match status" value="1"/>
</dbReference>
<evidence type="ECO:0000256" key="7">
    <source>
        <dbReference type="ARBA" id="ARBA00022475"/>
    </source>
</evidence>
<dbReference type="OrthoDB" id="9766909at2"/>
<evidence type="ECO:0000256" key="10">
    <source>
        <dbReference type="ARBA" id="ARBA00022676"/>
    </source>
</evidence>
<proteinExistence type="inferred from homology"/>
<dbReference type="Gene3D" id="3.40.710.10">
    <property type="entry name" value="DD-peptidase/beta-lactamase superfamily"/>
    <property type="match status" value="1"/>
</dbReference>
<comment type="catalytic activity">
    <reaction evidence="21">
        <text>[GlcNAc-(1-&gt;4)-Mur2Ac(oyl-L-Ala-gamma-D-Glu-L-Lys-D-Ala-D-Ala)](n)-di-trans,octa-cis-undecaprenyl diphosphate + beta-D-GlcNAc-(1-&gt;4)-Mur2Ac(oyl-L-Ala-gamma-D-Glu-L-Lys-D-Ala-D-Ala)-di-trans,octa-cis-undecaprenyl diphosphate = [GlcNAc-(1-&gt;4)-Mur2Ac(oyl-L-Ala-gamma-D-Glu-L-Lys-D-Ala-D-Ala)](n+1)-di-trans,octa-cis-undecaprenyl diphosphate + di-trans,octa-cis-undecaprenyl diphosphate + H(+)</text>
        <dbReference type="Rhea" id="RHEA:23708"/>
        <dbReference type="Rhea" id="RHEA-COMP:9602"/>
        <dbReference type="Rhea" id="RHEA-COMP:9603"/>
        <dbReference type="ChEBI" id="CHEBI:15378"/>
        <dbReference type="ChEBI" id="CHEBI:58405"/>
        <dbReference type="ChEBI" id="CHEBI:60033"/>
        <dbReference type="ChEBI" id="CHEBI:78435"/>
        <dbReference type="EC" id="2.4.99.28"/>
    </reaction>
</comment>
<evidence type="ECO:0000256" key="1">
    <source>
        <dbReference type="ARBA" id="ARBA00002624"/>
    </source>
</evidence>
<evidence type="ECO:0000259" key="26">
    <source>
        <dbReference type="Pfam" id="PF00905"/>
    </source>
</evidence>
<evidence type="ECO:0000256" key="22">
    <source>
        <dbReference type="NCBIfam" id="TIGR02071"/>
    </source>
</evidence>
<reference evidence="29 30" key="1">
    <citation type="submission" date="2019-04" db="EMBL/GenBank/DDBJ databases">
        <title>Taxonomy of novel Haliea sp. from mangrove soil of West Coast of India.</title>
        <authorList>
            <person name="Verma A."/>
            <person name="Kumar P."/>
            <person name="Krishnamurthi S."/>
        </authorList>
    </citation>
    <scope>NUCLEOTIDE SEQUENCE [LARGE SCALE GENOMIC DNA]</scope>
    <source>
        <strain evidence="29 30">SAOS-164</strain>
    </source>
</reference>
<evidence type="ECO:0000256" key="24">
    <source>
        <dbReference type="PIRSR" id="PIRSR002799-1"/>
    </source>
</evidence>
<dbReference type="PIRSF" id="PIRSF002799">
    <property type="entry name" value="PBP_1b"/>
    <property type="match status" value="1"/>
</dbReference>
<dbReference type="InterPro" id="IPR012338">
    <property type="entry name" value="Beta-lactam/transpept-like"/>
</dbReference>
<evidence type="ECO:0000259" key="27">
    <source>
        <dbReference type="Pfam" id="PF00912"/>
    </source>
</evidence>
<dbReference type="UniPathway" id="UPA00219"/>
<evidence type="ECO:0000256" key="9">
    <source>
        <dbReference type="ARBA" id="ARBA00022670"/>
    </source>
</evidence>
<dbReference type="GO" id="GO:0008658">
    <property type="term" value="F:penicillin binding"/>
    <property type="evidence" value="ECO:0007669"/>
    <property type="project" value="UniProtKB-UniRule"/>
</dbReference>
<dbReference type="InterPro" id="IPR011813">
    <property type="entry name" value="PBP_1b"/>
</dbReference>
<keyword evidence="14 23" id="KW-0573">Peptidoglycan synthesis</keyword>
<feature type="transmembrane region" description="Helical" evidence="25">
    <location>
        <begin position="7"/>
        <end position="25"/>
    </location>
</feature>
<feature type="domain" description="Penicillin-binding protein transpeptidase" evidence="26">
    <location>
        <begin position="408"/>
        <end position="645"/>
    </location>
</feature>
<comment type="pathway">
    <text evidence="3 23">Cell wall biogenesis; peptidoglycan biosynthesis.</text>
</comment>
<organism evidence="29 30">
    <name type="scientific">Mangrovimicrobium sediminis</name>
    <dbReference type="NCBI Taxonomy" id="2562682"/>
    <lineage>
        <taxon>Bacteria</taxon>
        <taxon>Pseudomonadati</taxon>
        <taxon>Pseudomonadota</taxon>
        <taxon>Gammaproteobacteria</taxon>
        <taxon>Cellvibrionales</taxon>
        <taxon>Halieaceae</taxon>
        <taxon>Mangrovimicrobium</taxon>
    </lineage>
</organism>
<feature type="active site" description="Proton donor; for transglycosylase activity" evidence="24">
    <location>
        <position position="170"/>
    </location>
</feature>
<sequence>MFKTRHLLLKLLTVCLVIGGGYLVYLDARITTTFTEKMWELPAKVYARPLELYAGASLAPDDLAYELEILGYRKVGHTAGPGQVARNRGRFEIYTRGFDFVGEREPARRVLVDLAGSRVDSISEAGRPVDLMRLDPVQIGGIYPSHGEDRVLVRLGEVPPTLVKGLLATEDQRFYQHWGFSITGIARAAFHNMQSGRVVAGGSTITQQLVKNYYLTPERTLVRKLNEVLMAVLLELHYDKDQILESYVNEVYLGQEGPRAIHGFALAARHYFDTSLEHLDLAQQALLVGMIKGPSLYNPQRNPERAKTRRNVVLDLMAEQGVVTQAQADAAKAKSLGLNRARRVRDSFPAYLELVRRQLRLEYRQEDLATLGLSIFTAFDPIVQRQLELSTTAVLDQLDKGGQLQAASVVTRVDSGEVAALVGGRRVSYAGFNRALDAARPAGSLLKPAVYLAALERPTHYSLASVVPDEEFAVQLPDGDIWEPRNFDRMAHGPVLLYQGLANSYNLASAKLGMDLGIDAVVDMLRRLGMEGYIPPVPAVTLGVGEYAPIDLAAMYQTIAAGGFRTPLRSIRDIVDARGEPLRRYPLEYDRTVSLQAVNLLHYALRAVVREGTGKGVYRYLPEEFDVAGKTGTTNDGRDSWFAGFSGDLLTVSWIGRDDNGGTGLTGSSGALKLWAHFMARASHRSLAYRMPDGMETAWIDAETGQLTGEGCPNARLMPFITGSEPRQRSNCSGRKNPLRDWFQSLFGD</sequence>
<dbReference type="FunFam" id="1.10.3810.10:FF:000001">
    <property type="entry name" value="Penicillin-binding protein 1A"/>
    <property type="match status" value="1"/>
</dbReference>